<feature type="compositionally biased region" description="Polar residues" evidence="1">
    <location>
        <begin position="53"/>
        <end position="63"/>
    </location>
</feature>
<gene>
    <name evidence="2" type="ORF">HMN09_00146800</name>
</gene>
<sequence>MVPRLTRDLFPAFTDDSEVEYSSDSDTYEYSPRSSPTPEQRVLPQNRAGANMTFPNTPATPDITQRDPLAGATRVESPFQTTPDGDSSASPVHVPQTAIPEGIQPAFFNLSLLQSLSVDFVRALGRNKASECLSCQYIEAHDTYFLHAQFRLGGYIGSAFNNSVSPRGILRSWTPASGKPAPWWVELQGGAARLRLVFRETAVGRVMLMSKVIHNAAIARELALWAQKVSAAVLSSSCTQISQFHSHPSTLPDADPALLLTELPEDDAEHDDTEVMLA</sequence>
<feature type="compositionally biased region" description="Acidic residues" evidence="1">
    <location>
        <begin position="15"/>
        <end position="27"/>
    </location>
</feature>
<feature type="region of interest" description="Disordered" evidence="1">
    <location>
        <begin position="1"/>
        <end position="66"/>
    </location>
</feature>
<protein>
    <submittedName>
        <fullName evidence="2">Uncharacterized protein</fullName>
    </submittedName>
</protein>
<keyword evidence="3" id="KW-1185">Reference proteome</keyword>
<accession>A0A8H6TPV8</accession>
<reference evidence="2" key="1">
    <citation type="submission" date="2020-05" db="EMBL/GenBank/DDBJ databases">
        <title>Mycena genomes resolve the evolution of fungal bioluminescence.</title>
        <authorList>
            <person name="Tsai I.J."/>
        </authorList>
    </citation>
    <scope>NUCLEOTIDE SEQUENCE</scope>
    <source>
        <strain evidence="2">110903Hualien_Pintung</strain>
    </source>
</reference>
<evidence type="ECO:0000313" key="3">
    <source>
        <dbReference type="Proteomes" id="UP000613580"/>
    </source>
</evidence>
<comment type="caution">
    <text evidence="2">The sequence shown here is derived from an EMBL/GenBank/DDBJ whole genome shotgun (WGS) entry which is preliminary data.</text>
</comment>
<organism evidence="2 3">
    <name type="scientific">Mycena chlorophos</name>
    <name type="common">Agaric fungus</name>
    <name type="synonym">Agaricus chlorophos</name>
    <dbReference type="NCBI Taxonomy" id="658473"/>
    <lineage>
        <taxon>Eukaryota</taxon>
        <taxon>Fungi</taxon>
        <taxon>Dikarya</taxon>
        <taxon>Basidiomycota</taxon>
        <taxon>Agaricomycotina</taxon>
        <taxon>Agaricomycetes</taxon>
        <taxon>Agaricomycetidae</taxon>
        <taxon>Agaricales</taxon>
        <taxon>Marasmiineae</taxon>
        <taxon>Mycenaceae</taxon>
        <taxon>Mycena</taxon>
    </lineage>
</organism>
<name>A0A8H6TPV8_MYCCL</name>
<evidence type="ECO:0000313" key="2">
    <source>
        <dbReference type="EMBL" id="KAF7320622.1"/>
    </source>
</evidence>
<evidence type="ECO:0000256" key="1">
    <source>
        <dbReference type="SAM" id="MobiDB-lite"/>
    </source>
</evidence>
<dbReference type="Proteomes" id="UP000613580">
    <property type="component" value="Unassembled WGS sequence"/>
</dbReference>
<proteinExistence type="predicted"/>
<dbReference type="EMBL" id="JACAZE010000002">
    <property type="protein sequence ID" value="KAF7320622.1"/>
    <property type="molecule type" value="Genomic_DNA"/>
</dbReference>
<dbReference type="AlphaFoldDB" id="A0A8H6TPV8"/>